<sequence length="115" mass="13558">MHRKQEFFPRPLRVAGASRRGIPRLELIFQNEAEWFVKEPRHQGKCKFWIRRSRVIMSSSQRPGNEVATSSLMKRVRSGMYQLHLQFPRAKQGGLGDSLAHEFPQILRWIRELGM</sequence>
<dbReference type="AlphaFoldDB" id="A0A9J5XAI5"/>
<comment type="caution">
    <text evidence="1">The sequence shown here is derived from an EMBL/GenBank/DDBJ whole genome shotgun (WGS) entry which is preliminary data.</text>
</comment>
<gene>
    <name evidence="1" type="ORF">H5410_045795</name>
</gene>
<reference evidence="1 2" key="1">
    <citation type="submission" date="2020-09" db="EMBL/GenBank/DDBJ databases">
        <title>De no assembly of potato wild relative species, Solanum commersonii.</title>
        <authorList>
            <person name="Cho K."/>
        </authorList>
    </citation>
    <scope>NUCLEOTIDE SEQUENCE [LARGE SCALE GENOMIC DNA]</scope>
    <source>
        <strain evidence="1">LZ3.2</strain>
        <tissue evidence="1">Leaf</tissue>
    </source>
</reference>
<name>A0A9J5XAI5_SOLCO</name>
<evidence type="ECO:0000313" key="1">
    <source>
        <dbReference type="EMBL" id="KAG5585361.1"/>
    </source>
</evidence>
<protein>
    <submittedName>
        <fullName evidence="1">Uncharacterized protein</fullName>
    </submittedName>
</protein>
<organism evidence="1 2">
    <name type="scientific">Solanum commersonii</name>
    <name type="common">Commerson's wild potato</name>
    <name type="synonym">Commerson's nightshade</name>
    <dbReference type="NCBI Taxonomy" id="4109"/>
    <lineage>
        <taxon>Eukaryota</taxon>
        <taxon>Viridiplantae</taxon>
        <taxon>Streptophyta</taxon>
        <taxon>Embryophyta</taxon>
        <taxon>Tracheophyta</taxon>
        <taxon>Spermatophyta</taxon>
        <taxon>Magnoliopsida</taxon>
        <taxon>eudicotyledons</taxon>
        <taxon>Gunneridae</taxon>
        <taxon>Pentapetalae</taxon>
        <taxon>asterids</taxon>
        <taxon>lamiids</taxon>
        <taxon>Solanales</taxon>
        <taxon>Solanaceae</taxon>
        <taxon>Solanoideae</taxon>
        <taxon>Solaneae</taxon>
        <taxon>Solanum</taxon>
    </lineage>
</organism>
<keyword evidence="2" id="KW-1185">Reference proteome</keyword>
<proteinExistence type="predicted"/>
<accession>A0A9J5XAI5</accession>
<dbReference type="EMBL" id="JACXVP010000009">
    <property type="protein sequence ID" value="KAG5585361.1"/>
    <property type="molecule type" value="Genomic_DNA"/>
</dbReference>
<evidence type="ECO:0000313" key="2">
    <source>
        <dbReference type="Proteomes" id="UP000824120"/>
    </source>
</evidence>
<dbReference type="Proteomes" id="UP000824120">
    <property type="component" value="Chromosome 9"/>
</dbReference>